<dbReference type="Proteomes" id="UP000714275">
    <property type="component" value="Unassembled WGS sequence"/>
</dbReference>
<dbReference type="EMBL" id="JABBWD010000061">
    <property type="protein sequence ID" value="KAG1771090.1"/>
    <property type="molecule type" value="Genomic_DNA"/>
</dbReference>
<evidence type="ECO:0000313" key="2">
    <source>
        <dbReference type="Proteomes" id="UP000714275"/>
    </source>
</evidence>
<evidence type="ECO:0000313" key="1">
    <source>
        <dbReference type="EMBL" id="KAG1771090.1"/>
    </source>
</evidence>
<proteinExistence type="predicted"/>
<dbReference type="AlphaFoldDB" id="A0A9P6ZLC3"/>
<sequence length="219" mass="24402">FTLAGTAALYSNPNFVLGFSNTDRQAAARALLRSQLHLDGTHYQTRMPSGLHPAYIAFNDTLTSTEKRSITHEEFVKAALEDVFNVLTTQDCLDGGFSILIRCPGSHIAETISPEHVVVDLYVTPRELHEESEQIGGDVSVLVQAFSKNHQDRCSKLRSAIRHIINEKLQSITGNPKATMQWADYWRNIVQCYLIICEGWPSTVPFKNLSEASSALPEL</sequence>
<feature type="non-terminal residue" evidence="1">
    <location>
        <position position="1"/>
    </location>
</feature>
<reference evidence="1" key="1">
    <citation type="journal article" date="2020" name="New Phytol.">
        <title>Comparative genomics reveals dynamic genome evolution in host specialist ectomycorrhizal fungi.</title>
        <authorList>
            <person name="Lofgren L.A."/>
            <person name="Nguyen N.H."/>
            <person name="Vilgalys R."/>
            <person name="Ruytinx J."/>
            <person name="Liao H.L."/>
            <person name="Branco S."/>
            <person name="Kuo A."/>
            <person name="LaButti K."/>
            <person name="Lipzen A."/>
            <person name="Andreopoulos W."/>
            <person name="Pangilinan J."/>
            <person name="Riley R."/>
            <person name="Hundley H."/>
            <person name="Na H."/>
            <person name="Barry K."/>
            <person name="Grigoriev I.V."/>
            <person name="Stajich J.E."/>
            <person name="Kennedy P.G."/>
        </authorList>
    </citation>
    <scope>NUCLEOTIDE SEQUENCE</scope>
    <source>
        <strain evidence="1">DOB743</strain>
    </source>
</reference>
<gene>
    <name evidence="1" type="ORF">EV702DRAFT_928738</name>
</gene>
<accession>A0A9P6ZLC3</accession>
<keyword evidence="2" id="KW-1185">Reference proteome</keyword>
<name>A0A9P6ZLC3_9AGAM</name>
<feature type="non-terminal residue" evidence="1">
    <location>
        <position position="219"/>
    </location>
</feature>
<organism evidence="1 2">
    <name type="scientific">Suillus placidus</name>
    <dbReference type="NCBI Taxonomy" id="48579"/>
    <lineage>
        <taxon>Eukaryota</taxon>
        <taxon>Fungi</taxon>
        <taxon>Dikarya</taxon>
        <taxon>Basidiomycota</taxon>
        <taxon>Agaricomycotina</taxon>
        <taxon>Agaricomycetes</taxon>
        <taxon>Agaricomycetidae</taxon>
        <taxon>Boletales</taxon>
        <taxon>Suillineae</taxon>
        <taxon>Suillaceae</taxon>
        <taxon>Suillus</taxon>
    </lineage>
</organism>
<protein>
    <submittedName>
        <fullName evidence="1">Uncharacterized protein</fullName>
    </submittedName>
</protein>
<dbReference type="OrthoDB" id="3269274at2759"/>
<comment type="caution">
    <text evidence="1">The sequence shown here is derived from an EMBL/GenBank/DDBJ whole genome shotgun (WGS) entry which is preliminary data.</text>
</comment>